<dbReference type="AlphaFoldDB" id="A0A9W4XDX4"/>
<dbReference type="OrthoDB" id="347124at2759"/>
<keyword evidence="6" id="KW-0472">Membrane</keyword>
<dbReference type="EMBL" id="CANTUO010000003">
    <property type="protein sequence ID" value="CAI5758758.1"/>
    <property type="molecule type" value="Genomic_DNA"/>
</dbReference>
<evidence type="ECO:0000313" key="9">
    <source>
        <dbReference type="EMBL" id="CAI5758758.1"/>
    </source>
</evidence>
<dbReference type="InterPro" id="IPR006716">
    <property type="entry name" value="ERG2_sigma1_rcpt-like"/>
</dbReference>
<dbReference type="EC" id="5.-.-.-" evidence="8"/>
<evidence type="ECO:0000256" key="6">
    <source>
        <dbReference type="ARBA" id="ARBA00023136"/>
    </source>
</evidence>
<comment type="subcellular location">
    <subcellularLocation>
        <location evidence="1">Endoplasmic reticulum membrane</location>
    </subcellularLocation>
</comment>
<keyword evidence="10" id="KW-1185">Reference proteome</keyword>
<keyword evidence="3" id="KW-0812">Transmembrane</keyword>
<accession>A0A9W4XDX4</accession>
<dbReference type="PANTHER" id="PTHR10868">
    <property type="entry name" value="SIGMA 1-TYPE OPIOID RECEPTOR-RELATED"/>
    <property type="match status" value="1"/>
</dbReference>
<evidence type="ECO:0000256" key="5">
    <source>
        <dbReference type="ARBA" id="ARBA00022989"/>
    </source>
</evidence>
<evidence type="ECO:0000256" key="1">
    <source>
        <dbReference type="ARBA" id="ARBA00004586"/>
    </source>
</evidence>
<dbReference type="Proteomes" id="UP001152885">
    <property type="component" value="Unassembled WGS sequence"/>
</dbReference>
<comment type="similarity">
    <text evidence="2 8">Belongs to the ERG2 family.</text>
</comment>
<evidence type="ECO:0000256" key="3">
    <source>
        <dbReference type="ARBA" id="ARBA00022692"/>
    </source>
</evidence>
<organism evidence="9 10">
    <name type="scientific">Candida verbasci</name>
    <dbReference type="NCBI Taxonomy" id="1227364"/>
    <lineage>
        <taxon>Eukaryota</taxon>
        <taxon>Fungi</taxon>
        <taxon>Dikarya</taxon>
        <taxon>Ascomycota</taxon>
        <taxon>Saccharomycotina</taxon>
        <taxon>Pichiomycetes</taxon>
        <taxon>Debaryomycetaceae</taxon>
        <taxon>Candida/Lodderomyces clade</taxon>
        <taxon>Candida</taxon>
    </lineage>
</organism>
<evidence type="ECO:0000256" key="2">
    <source>
        <dbReference type="ARBA" id="ARBA00007141"/>
    </source>
</evidence>
<protein>
    <recommendedName>
        <fullName evidence="8">C-8 sterol isomerase</fullName>
        <ecNumber evidence="8">5.-.-.-</ecNumber>
    </recommendedName>
    <alternativeName>
        <fullName evidence="8">Delta-8--delta-7 sterol isomerase</fullName>
    </alternativeName>
</protein>
<dbReference type="PANTHER" id="PTHR10868:SF1">
    <property type="entry name" value="SIGMA NON-OPIOID INTRACELLULAR RECEPTOR 1"/>
    <property type="match status" value="1"/>
</dbReference>
<proteinExistence type="inferred from homology"/>
<evidence type="ECO:0000256" key="7">
    <source>
        <dbReference type="ARBA" id="ARBA00029435"/>
    </source>
</evidence>
<evidence type="ECO:0000313" key="10">
    <source>
        <dbReference type="Proteomes" id="UP001152885"/>
    </source>
</evidence>
<gene>
    <name evidence="9" type="ORF">CANVERA_P3270</name>
</gene>
<evidence type="ECO:0000256" key="8">
    <source>
        <dbReference type="RuleBase" id="RU368083"/>
    </source>
</evidence>
<dbReference type="Pfam" id="PF04622">
    <property type="entry name" value="ERG2_Sigma1R"/>
    <property type="match status" value="1"/>
</dbReference>
<dbReference type="GO" id="GO:0005789">
    <property type="term" value="C:endoplasmic reticulum membrane"/>
    <property type="evidence" value="ECO:0007669"/>
    <property type="project" value="UniProtKB-SubCell"/>
</dbReference>
<keyword evidence="4" id="KW-0256">Endoplasmic reticulum</keyword>
<comment type="pathway">
    <text evidence="7 8">Steroid metabolism; ergosterol biosynthesis.</text>
</comment>
<dbReference type="GO" id="GO:0006696">
    <property type="term" value="P:ergosterol biosynthetic process"/>
    <property type="evidence" value="ECO:0007669"/>
    <property type="project" value="TreeGrafter"/>
</dbReference>
<evidence type="ECO:0000256" key="4">
    <source>
        <dbReference type="ARBA" id="ARBA00022824"/>
    </source>
</evidence>
<comment type="caution">
    <text evidence="9">The sequence shown here is derived from an EMBL/GenBank/DDBJ whole genome shotgun (WGS) entry which is preliminary data.</text>
</comment>
<name>A0A9W4XDX4_9ASCO</name>
<keyword evidence="5" id="KW-1133">Transmembrane helix</keyword>
<reference evidence="9" key="1">
    <citation type="submission" date="2022-12" db="EMBL/GenBank/DDBJ databases">
        <authorList>
            <person name="Brejova B."/>
        </authorList>
    </citation>
    <scope>NUCLEOTIDE SEQUENCE</scope>
</reference>
<sequence length="220" mass="24973">MKFLSSLILIPILTFTILDKLFYTWLPSNYIFDPKTLQLLVNETLEQFPNNNSTEIMIQLTSKLQNQYSKNLINDLSFDQGWVYNNAGGAMGTMFILHASISEYLIFFGTAIGTEGHTGVHFADDYFTILTGQQNAAYSGALKPEIYYPGDQHHLKKGHVKQYSMPSESFALELAQGWIPAMLPFGFLDTISSTLDFQTFYYTAFYTGKDMIKNLLNGKF</sequence>
<comment type="function">
    <text evidence="8">Catalyzes the reaction which results in unsaturation at C-7 in the B ring of sterols.</text>
</comment>